<dbReference type="EMBL" id="EQ962652">
    <property type="protein sequence ID" value="EED23790.1"/>
    <property type="molecule type" value="Genomic_DNA"/>
</dbReference>
<dbReference type="NCBIfam" id="TIGR00756">
    <property type="entry name" value="PPR"/>
    <property type="match status" value="1"/>
</dbReference>
<evidence type="ECO:0000256" key="1">
    <source>
        <dbReference type="ARBA" id="ARBA00022737"/>
    </source>
</evidence>
<feature type="domain" description="PROP1-like PPR" evidence="4">
    <location>
        <begin position="287"/>
        <end position="445"/>
    </location>
</feature>
<gene>
    <name evidence="5" type="ORF">TSTA_071860</name>
</gene>
<organism evidence="5 6">
    <name type="scientific">Talaromyces stipitatus (strain ATCC 10500 / CBS 375.48 / QM 6759 / NRRL 1006)</name>
    <name type="common">Penicillium stipitatum</name>
    <dbReference type="NCBI Taxonomy" id="441959"/>
    <lineage>
        <taxon>Eukaryota</taxon>
        <taxon>Fungi</taxon>
        <taxon>Dikarya</taxon>
        <taxon>Ascomycota</taxon>
        <taxon>Pezizomycotina</taxon>
        <taxon>Eurotiomycetes</taxon>
        <taxon>Eurotiomycetidae</taxon>
        <taxon>Eurotiales</taxon>
        <taxon>Trichocomaceae</taxon>
        <taxon>Talaromyces</taxon>
        <taxon>Talaromyces sect. Talaromyces</taxon>
    </lineage>
</organism>
<keyword evidence="1" id="KW-0677">Repeat</keyword>
<dbReference type="STRING" id="441959.B8LTW0"/>
<accession>B8LTW0</accession>
<feature type="region of interest" description="Disordered" evidence="3">
    <location>
        <begin position="70"/>
        <end position="92"/>
    </location>
</feature>
<dbReference type="PROSITE" id="PS51375">
    <property type="entry name" value="PPR"/>
    <property type="match status" value="1"/>
</dbReference>
<evidence type="ECO:0000259" key="4">
    <source>
        <dbReference type="Pfam" id="PF17177"/>
    </source>
</evidence>
<dbReference type="RefSeq" id="XP_002341177.1">
    <property type="nucleotide sequence ID" value="XM_002341136.1"/>
</dbReference>
<reference evidence="6" key="1">
    <citation type="journal article" date="2015" name="Genome Announc.">
        <title>Genome sequence of the AIDS-associated pathogen Penicillium marneffei (ATCC18224) and its near taxonomic relative Talaromyces stipitatus (ATCC10500).</title>
        <authorList>
            <person name="Nierman W.C."/>
            <person name="Fedorova-Abrams N.D."/>
            <person name="Andrianopoulos A."/>
        </authorList>
    </citation>
    <scope>NUCLEOTIDE SEQUENCE [LARGE SCALE GENOMIC DNA]</scope>
    <source>
        <strain evidence="6">ATCC 10500 / CBS 375.48 / QM 6759 / NRRL 1006</strain>
    </source>
</reference>
<dbReference type="PhylomeDB" id="B8LTW0"/>
<name>B8LTW0_TALSN</name>
<dbReference type="VEuPathDB" id="FungiDB:TSTA_071860"/>
<dbReference type="InterPro" id="IPR002885">
    <property type="entry name" value="PPR_rpt"/>
</dbReference>
<dbReference type="InterPro" id="IPR033443">
    <property type="entry name" value="PROP1-like_PPR_dom"/>
</dbReference>
<evidence type="ECO:0000313" key="6">
    <source>
        <dbReference type="Proteomes" id="UP000001745"/>
    </source>
</evidence>
<keyword evidence="6" id="KW-1185">Reference proteome</keyword>
<dbReference type="GeneID" id="8107652"/>
<dbReference type="PANTHER" id="PTHR46862">
    <property type="entry name" value="OS07G0661900 PROTEIN"/>
    <property type="match status" value="1"/>
</dbReference>
<dbReference type="Gene3D" id="1.25.40.10">
    <property type="entry name" value="Tetratricopeptide repeat domain"/>
    <property type="match status" value="1"/>
</dbReference>
<dbReference type="eggNOG" id="KOG4197">
    <property type="taxonomic scope" value="Eukaryota"/>
</dbReference>
<dbReference type="PANTHER" id="PTHR46862:SF3">
    <property type="entry name" value="OS07G0661900 PROTEIN"/>
    <property type="match status" value="1"/>
</dbReference>
<evidence type="ECO:0000313" key="5">
    <source>
        <dbReference type="EMBL" id="EED23790.1"/>
    </source>
</evidence>
<evidence type="ECO:0000256" key="3">
    <source>
        <dbReference type="SAM" id="MobiDB-lite"/>
    </source>
</evidence>
<feature type="repeat" description="PPR" evidence="2">
    <location>
        <begin position="418"/>
        <end position="452"/>
    </location>
</feature>
<dbReference type="Proteomes" id="UP000001745">
    <property type="component" value="Unassembled WGS sequence"/>
</dbReference>
<dbReference type="InterPro" id="IPR011990">
    <property type="entry name" value="TPR-like_helical_dom_sf"/>
</dbReference>
<dbReference type="HOGENOM" id="CLU_012630_2_0_1"/>
<evidence type="ECO:0000256" key="2">
    <source>
        <dbReference type="PROSITE-ProRule" id="PRU00708"/>
    </source>
</evidence>
<sequence length="726" mass="83838">MHSQRELNRHGRNKYGRIVQRRPAVAAVADVFIQSLVLAGFCPDHAPKQRAYPVHNQFSSIRYRAFGTSANYSNNKQSPSHPSIGLPTHSFNPRAAHIQSQPLSTYAAKSEIDDRDPRPVGPFSSIRVNNKVSASTERAPEPMILGSDDRRTMRQMKESIESSPHNASAHISKTRHTVITSAYRCDRRRQVEHPFTFKYHEKWMTHHNGRVKPKWPKNHIGHRLKEPTAASAIQSFMSAVRSSSKSNQYVFGLYKRLPSPGLKLLSFKQRSRLLYRFAHPPDRRRCNARYFLTLFKDMIDAGFKLSRSLCTSAIYFTSHKEPKLNKRDLMDAIAIWHRMETIYDLKADNVVFELLFRIASLSGHFGVGDRLIQEMKNRKLQLSLQGYLSILYSYGKRGDTEGIRKAFQELVSSGKVVNTTVINCLISSLLNAGDFDTAEQIYSRMMQDHARTTGSDMTPVYVPSMSADFHAWRSRNNTLTKVFEAYLAVRTKEKCEHGRQLHIPFLPDSRTFSIMLRFHCLHTGDLMAIRRLLSDMEKVFENPPNVIVYYFLFRGFALHSSAKGWTEVRLLELWKAFKSVLYDSYTQLDHFENSRLPLKPVNWENPLKSLRPPQQGSQSYSQASIDGQIQTGSKITKENTVGEDKKHGNEFLMALFDQLTKNGRLRQLHQHWIYDKKKRRRIYNAMFLSRELNVVILKAFGSHCGVRTLFRVYSDIEKLMYITVYF</sequence>
<dbReference type="Pfam" id="PF17177">
    <property type="entry name" value="PPR_long"/>
    <property type="match status" value="1"/>
</dbReference>
<feature type="compositionally biased region" description="Polar residues" evidence="3">
    <location>
        <begin position="70"/>
        <end position="81"/>
    </location>
</feature>
<protein>
    <submittedName>
        <fullName evidence="5">Pentatricopeptide repeat protein</fullName>
    </submittedName>
</protein>
<dbReference type="InParanoid" id="B8LTW0"/>
<proteinExistence type="predicted"/>
<dbReference type="OrthoDB" id="1908178at2759"/>
<dbReference type="OMA" id="AFGTCCG"/>
<dbReference type="AlphaFoldDB" id="B8LTW0"/>